<dbReference type="Pfam" id="PF00892">
    <property type="entry name" value="EamA"/>
    <property type="match status" value="2"/>
</dbReference>
<evidence type="ECO:0000256" key="3">
    <source>
        <dbReference type="ARBA" id="ARBA00022692"/>
    </source>
</evidence>
<keyword evidence="5 6" id="KW-0472">Membrane</keyword>
<feature type="transmembrane region" description="Helical" evidence="6">
    <location>
        <begin position="243"/>
        <end position="263"/>
    </location>
</feature>
<evidence type="ECO:0000259" key="7">
    <source>
        <dbReference type="Pfam" id="PF00892"/>
    </source>
</evidence>
<keyword evidence="4 6" id="KW-1133">Transmembrane helix</keyword>
<feature type="transmembrane region" description="Helical" evidence="6">
    <location>
        <begin position="269"/>
        <end position="287"/>
    </location>
</feature>
<evidence type="ECO:0000313" key="8">
    <source>
        <dbReference type="EMBL" id="MTJ05066.1"/>
    </source>
</evidence>
<evidence type="ECO:0000256" key="1">
    <source>
        <dbReference type="ARBA" id="ARBA00004141"/>
    </source>
</evidence>
<feature type="transmembrane region" description="Helical" evidence="6">
    <location>
        <begin position="7"/>
        <end position="24"/>
    </location>
</feature>
<feature type="transmembrane region" description="Helical" evidence="6">
    <location>
        <begin position="122"/>
        <end position="143"/>
    </location>
</feature>
<protein>
    <submittedName>
        <fullName evidence="8">DMT family transporter</fullName>
    </submittedName>
</protein>
<accession>A0A7C9HBA7</accession>
<sequence>MHPIKGIALKLASVMMFITMASLIKATSDHVPPGQAVFFRSFCAMPVIIAWLMLRGDLRTGLKVASPMGHFWRGFVGTAAMGMMFAGLGLLPLPEVTAIGYAAPLLTVVFAAMFLGERVRLFRMAAVALGLAGVLVVLAPRLTLLEGETMQTAEAVGAMLVLTGAICAALAQIYIRKLVQTEQTSAVVFYFSLTSTILAMLSLPFGWVIPAAPEAGLLILAGVLGGLGQIFLTSAYRFAGASVVAPFDYASMLFAIAIGYFVFGEVPTAQMLSGASLVIAAGVLIIWREHALGLRRARARSGMTPQG</sequence>
<evidence type="ECO:0000313" key="9">
    <source>
        <dbReference type="Proteomes" id="UP000483078"/>
    </source>
</evidence>
<organism evidence="8 9">
    <name type="scientific">Sediminimonas qiaohouensis</name>
    <dbReference type="NCBI Taxonomy" id="552061"/>
    <lineage>
        <taxon>Bacteria</taxon>
        <taxon>Pseudomonadati</taxon>
        <taxon>Pseudomonadota</taxon>
        <taxon>Alphaproteobacteria</taxon>
        <taxon>Rhodobacterales</taxon>
        <taxon>Roseobacteraceae</taxon>
        <taxon>Sediminimonas</taxon>
    </lineage>
</organism>
<comment type="caution">
    <text evidence="8">The sequence shown here is derived from an EMBL/GenBank/DDBJ whole genome shotgun (WGS) entry which is preliminary data.</text>
</comment>
<feature type="transmembrane region" description="Helical" evidence="6">
    <location>
        <begin position="187"/>
        <end position="209"/>
    </location>
</feature>
<comment type="similarity">
    <text evidence="2">Belongs to the drug/metabolite transporter (DMT) superfamily. 10 TMS drug/metabolite exporter (DME) (TC 2.A.7.3) family.</text>
</comment>
<keyword evidence="3 6" id="KW-0812">Transmembrane</keyword>
<feature type="transmembrane region" description="Helical" evidence="6">
    <location>
        <begin position="215"/>
        <end position="236"/>
    </location>
</feature>
<comment type="subcellular location">
    <subcellularLocation>
        <location evidence="1">Membrane</location>
        <topology evidence="1">Multi-pass membrane protein</topology>
    </subcellularLocation>
</comment>
<gene>
    <name evidence="8" type="ORF">FH759_10300</name>
</gene>
<feature type="transmembrane region" description="Helical" evidence="6">
    <location>
        <begin position="98"/>
        <end position="115"/>
    </location>
</feature>
<reference evidence="8 9" key="1">
    <citation type="submission" date="2019-06" db="EMBL/GenBank/DDBJ databases">
        <title>Enrichment of Autotrophic Halophilic Microorganisms from Red Sea Brine Pool Using Microbial Electrosynthesis System.</title>
        <authorList>
            <person name="Alqahtani M.F."/>
            <person name="Bajracharya S."/>
            <person name="Katuri K.P."/>
            <person name="Ali M."/>
            <person name="Saikaly P.E."/>
        </authorList>
    </citation>
    <scope>NUCLEOTIDE SEQUENCE [LARGE SCALE GENOMIC DNA]</scope>
    <source>
        <strain evidence="8">MES6</strain>
    </source>
</reference>
<dbReference type="PANTHER" id="PTHR22911">
    <property type="entry name" value="ACYL-MALONYL CONDENSING ENZYME-RELATED"/>
    <property type="match status" value="1"/>
</dbReference>
<evidence type="ECO:0000256" key="4">
    <source>
        <dbReference type="ARBA" id="ARBA00022989"/>
    </source>
</evidence>
<feature type="transmembrane region" description="Helical" evidence="6">
    <location>
        <begin position="74"/>
        <end position="92"/>
    </location>
</feature>
<feature type="domain" description="EamA" evidence="7">
    <location>
        <begin position="5"/>
        <end position="138"/>
    </location>
</feature>
<dbReference type="SUPFAM" id="SSF103481">
    <property type="entry name" value="Multidrug resistance efflux transporter EmrE"/>
    <property type="match status" value="2"/>
</dbReference>
<feature type="transmembrane region" description="Helical" evidence="6">
    <location>
        <begin position="155"/>
        <end position="175"/>
    </location>
</feature>
<dbReference type="RefSeq" id="WP_273249857.1">
    <property type="nucleotide sequence ID" value="NZ_VENJ01000013.1"/>
</dbReference>
<dbReference type="AlphaFoldDB" id="A0A7C9HBA7"/>
<dbReference type="EMBL" id="VENJ01000013">
    <property type="protein sequence ID" value="MTJ05066.1"/>
    <property type="molecule type" value="Genomic_DNA"/>
</dbReference>
<proteinExistence type="inferred from homology"/>
<dbReference type="Proteomes" id="UP000483078">
    <property type="component" value="Unassembled WGS sequence"/>
</dbReference>
<evidence type="ECO:0000256" key="2">
    <source>
        <dbReference type="ARBA" id="ARBA00009853"/>
    </source>
</evidence>
<feature type="domain" description="EamA" evidence="7">
    <location>
        <begin position="157"/>
        <end position="286"/>
    </location>
</feature>
<name>A0A7C9HBA7_9RHOB</name>
<evidence type="ECO:0000256" key="5">
    <source>
        <dbReference type="ARBA" id="ARBA00023136"/>
    </source>
</evidence>
<feature type="transmembrane region" description="Helical" evidence="6">
    <location>
        <begin position="36"/>
        <end position="54"/>
    </location>
</feature>
<dbReference type="PANTHER" id="PTHR22911:SF6">
    <property type="entry name" value="SOLUTE CARRIER FAMILY 35 MEMBER G1"/>
    <property type="match status" value="1"/>
</dbReference>
<dbReference type="GO" id="GO:0016020">
    <property type="term" value="C:membrane"/>
    <property type="evidence" value="ECO:0007669"/>
    <property type="project" value="UniProtKB-SubCell"/>
</dbReference>
<dbReference type="InterPro" id="IPR000620">
    <property type="entry name" value="EamA_dom"/>
</dbReference>
<evidence type="ECO:0000256" key="6">
    <source>
        <dbReference type="SAM" id="Phobius"/>
    </source>
</evidence>
<dbReference type="InterPro" id="IPR037185">
    <property type="entry name" value="EmrE-like"/>
</dbReference>